<evidence type="ECO:0000313" key="15">
    <source>
        <dbReference type="EMBL" id="RJG18336.1"/>
    </source>
</evidence>
<feature type="transmembrane region" description="Helical" evidence="10">
    <location>
        <begin position="230"/>
        <end position="252"/>
    </location>
</feature>
<dbReference type="Pfam" id="PF02879">
    <property type="entry name" value="PGM_PMM_II"/>
    <property type="match status" value="1"/>
</dbReference>
<evidence type="ECO:0000313" key="16">
    <source>
        <dbReference type="Proteomes" id="UP000283734"/>
    </source>
</evidence>
<dbReference type="SUPFAM" id="SSF55957">
    <property type="entry name" value="Phosphoglucomutase, C-terminal domain"/>
    <property type="match status" value="1"/>
</dbReference>
<dbReference type="PRINTS" id="PR00509">
    <property type="entry name" value="PGMPMM"/>
</dbReference>
<dbReference type="InterPro" id="IPR005846">
    <property type="entry name" value="A-D-PHexomutase_a/b/a-III"/>
</dbReference>
<keyword evidence="7" id="KW-0479">Metal-binding</keyword>
<evidence type="ECO:0000259" key="12">
    <source>
        <dbReference type="Pfam" id="PF02878"/>
    </source>
</evidence>
<feature type="domain" description="Alpha-D-phosphohexomutase alpha/beta/alpha" evidence="13">
    <location>
        <begin position="493"/>
        <end position="590"/>
    </location>
</feature>
<dbReference type="InterPro" id="IPR005841">
    <property type="entry name" value="Alpha-D-phosphohexomutase_SF"/>
</dbReference>
<evidence type="ECO:0000259" key="13">
    <source>
        <dbReference type="Pfam" id="PF02879"/>
    </source>
</evidence>
<evidence type="ECO:0000256" key="10">
    <source>
        <dbReference type="SAM" id="Phobius"/>
    </source>
</evidence>
<dbReference type="Pfam" id="PF00408">
    <property type="entry name" value="PGM_PMM_IV"/>
    <property type="match status" value="1"/>
</dbReference>
<dbReference type="InterPro" id="IPR005845">
    <property type="entry name" value="A-D-PHexomutase_a/b/a-II"/>
</dbReference>
<comment type="catalytic activity">
    <reaction evidence="1">
        <text>alpha-D-mannose 1-phosphate = D-mannose 6-phosphate</text>
        <dbReference type="Rhea" id="RHEA:11140"/>
        <dbReference type="ChEBI" id="CHEBI:58409"/>
        <dbReference type="ChEBI" id="CHEBI:58735"/>
        <dbReference type="EC" id="5.4.2.8"/>
    </reaction>
</comment>
<dbReference type="GO" id="GO:0004615">
    <property type="term" value="F:phosphomannomutase activity"/>
    <property type="evidence" value="ECO:0007669"/>
    <property type="project" value="UniProtKB-EC"/>
</dbReference>
<evidence type="ECO:0000259" key="11">
    <source>
        <dbReference type="Pfam" id="PF00408"/>
    </source>
</evidence>
<evidence type="ECO:0000256" key="8">
    <source>
        <dbReference type="ARBA" id="ARBA00022842"/>
    </source>
</evidence>
<comment type="pathway">
    <text evidence="3">Nucleotide-sugar biosynthesis; GDP-alpha-D-mannose biosynthesis; alpha-D-mannose 1-phosphate from D-fructose 6-phosphate: step 2/2.</text>
</comment>
<evidence type="ECO:0000256" key="5">
    <source>
        <dbReference type="ARBA" id="ARBA00012730"/>
    </source>
</evidence>
<evidence type="ECO:0000259" key="14">
    <source>
        <dbReference type="Pfam" id="PF02880"/>
    </source>
</evidence>
<dbReference type="PANTHER" id="PTHR43771">
    <property type="entry name" value="PHOSPHOMANNOMUTASE"/>
    <property type="match status" value="1"/>
</dbReference>
<evidence type="ECO:0000256" key="4">
    <source>
        <dbReference type="ARBA" id="ARBA00010231"/>
    </source>
</evidence>
<gene>
    <name evidence="15" type="ORF">D4A39_07640</name>
</gene>
<protein>
    <recommendedName>
        <fullName evidence="5">phosphomannomutase</fullName>
        <ecNumber evidence="5">5.4.2.8</ecNumber>
    </recommendedName>
</protein>
<keyword evidence="6" id="KW-0597">Phosphoprotein</keyword>
<evidence type="ECO:0000256" key="1">
    <source>
        <dbReference type="ARBA" id="ARBA00000586"/>
    </source>
</evidence>
<evidence type="ECO:0000256" key="9">
    <source>
        <dbReference type="ARBA" id="ARBA00023235"/>
    </source>
</evidence>
<dbReference type="EMBL" id="QYYA01000002">
    <property type="protein sequence ID" value="RJG18336.1"/>
    <property type="molecule type" value="Genomic_DNA"/>
</dbReference>
<keyword evidence="10" id="KW-0472">Membrane</keyword>
<dbReference type="SUPFAM" id="SSF53738">
    <property type="entry name" value="Phosphoglucomutase, first 3 domains"/>
    <property type="match status" value="3"/>
</dbReference>
<proteinExistence type="inferred from homology"/>
<keyword evidence="16" id="KW-1185">Reference proteome</keyword>
<evidence type="ECO:0000256" key="3">
    <source>
        <dbReference type="ARBA" id="ARBA00004699"/>
    </source>
</evidence>
<dbReference type="Proteomes" id="UP000283734">
    <property type="component" value="Unassembled WGS sequence"/>
</dbReference>
<dbReference type="PROSITE" id="PS00710">
    <property type="entry name" value="PGM_PMM"/>
    <property type="match status" value="1"/>
</dbReference>
<dbReference type="CDD" id="cd03089">
    <property type="entry name" value="PMM_PGM"/>
    <property type="match status" value="1"/>
</dbReference>
<sequence length="799" mass="86426">MGKNKNNGDKPMTVSAMKQILPLMVTGIAAIVLSIGGLFVYQSNHEKVALEQSQAKALASAIANQVRGLIHEASTQLDLLADRPEVENALANNTLTQFNASPHLWQPDSTLILVPRRGADTSQFSYTAQELLKEVRLGQQPKPVVIAGKPPELVIARATKNQNGTLLLTRSLASLSTLVNAALPDGAKLEIKFGNAGIFANGQSANGAKSTASAGPVKATVVLPRADSQLVVLATAAIGLSVVLLLLVTLVVNRLLARALRQDAAELIRYSDELARQPGVTARNHFHFDIFQTVNTAHAKTVEKLRERGGVRKARKTPEAAPMEIAEEMDDGILLTDEQQTESLPDDIFRAYDIRGVAGVSLTAQAAYLLGRAIGTEASDAGQQTVLVARDGRLSSPELTRSLIKGLLEAGRDVIDLGLVPSPVLYYATEVLETQTGVMVTGSHNPPSHNGMKIVINGETLFGDRIQSLKERIKSRDFSEGRGREEQRDITDRYLNDVVNDIVLARPLKIAIDCGNGATGELAPRLFTQLGCEVTPLYTDIDGNFPNHAPDPGNPDNLQDLVRMVQQEQLDLGLAFDGDGDRVAVVTNRGEIIWPDRLLMLFARDLLGRTPGADILFDVKCSRALPAIIRKSGGRPMMYKTGHSLIKAKMKETGAPLAGEISGHIFFADRWFGCDDGMYAGCRLLEILSLLDDPASQVFAGLKTGITTPALYIEVAEDKKFQLVDALSARAEQFAGGRPTTIDGLRVDFPDGWGLVRASNTTASLVARFEGRDEEALQRVKTQFRNHLKAVDDSLDVPF</sequence>
<reference evidence="15 16" key="1">
    <citation type="submission" date="2018-09" db="EMBL/GenBank/DDBJ databases">
        <title>Alcanivorax profundi sp. nov., isolated from 1000 m-depth seawater of the Mariana Trench.</title>
        <authorList>
            <person name="Liu J."/>
        </authorList>
    </citation>
    <scope>NUCLEOTIDE SEQUENCE [LARGE SCALE GENOMIC DNA]</scope>
    <source>
        <strain evidence="15 16">MTEO17</strain>
    </source>
</reference>
<evidence type="ECO:0000256" key="6">
    <source>
        <dbReference type="ARBA" id="ARBA00022553"/>
    </source>
</evidence>
<feature type="transmembrane region" description="Helical" evidence="10">
    <location>
        <begin position="20"/>
        <end position="41"/>
    </location>
</feature>
<dbReference type="GO" id="GO:0000287">
    <property type="term" value="F:magnesium ion binding"/>
    <property type="evidence" value="ECO:0007669"/>
    <property type="project" value="InterPro"/>
</dbReference>
<name>A0A418XZ98_9GAMM</name>
<evidence type="ECO:0000256" key="7">
    <source>
        <dbReference type="ARBA" id="ARBA00022723"/>
    </source>
</evidence>
<dbReference type="PANTHER" id="PTHR43771:SF2">
    <property type="entry name" value="PHOSPHOMANNOMUTASE_PHOSPHOGLUCOMUTASE"/>
    <property type="match status" value="1"/>
</dbReference>
<comment type="caution">
    <text evidence="15">The sequence shown here is derived from an EMBL/GenBank/DDBJ whole genome shotgun (WGS) entry which is preliminary data.</text>
</comment>
<comment type="similarity">
    <text evidence="4">Belongs to the phosphohexose mutase family.</text>
</comment>
<dbReference type="Pfam" id="PF02878">
    <property type="entry name" value="PGM_PMM_I"/>
    <property type="match status" value="1"/>
</dbReference>
<dbReference type="Gene3D" id="3.30.310.50">
    <property type="entry name" value="Alpha-D-phosphohexomutase, C-terminal domain"/>
    <property type="match status" value="1"/>
</dbReference>
<dbReference type="GO" id="GO:0005975">
    <property type="term" value="P:carbohydrate metabolic process"/>
    <property type="evidence" value="ECO:0007669"/>
    <property type="project" value="InterPro"/>
</dbReference>
<comment type="cofactor">
    <cofactor evidence="2">
        <name>Mg(2+)</name>
        <dbReference type="ChEBI" id="CHEBI:18420"/>
    </cofactor>
</comment>
<dbReference type="Gene3D" id="3.40.120.10">
    <property type="entry name" value="Alpha-D-Glucose-1,6-Bisphosphate, subunit A, domain 3"/>
    <property type="match status" value="3"/>
</dbReference>
<dbReference type="EC" id="5.4.2.8" evidence="5"/>
<dbReference type="Pfam" id="PF02880">
    <property type="entry name" value="PGM_PMM_III"/>
    <property type="match status" value="1"/>
</dbReference>
<organism evidence="15 16">
    <name type="scientific">Alcanivorax profundi</name>
    <dbReference type="NCBI Taxonomy" id="2338368"/>
    <lineage>
        <taxon>Bacteria</taxon>
        <taxon>Pseudomonadati</taxon>
        <taxon>Pseudomonadota</taxon>
        <taxon>Gammaproteobacteria</taxon>
        <taxon>Oceanospirillales</taxon>
        <taxon>Alcanivoracaceae</taxon>
        <taxon>Alcanivorax</taxon>
    </lineage>
</organism>
<dbReference type="InterPro" id="IPR005843">
    <property type="entry name" value="A-D-PHexomutase_C"/>
</dbReference>
<evidence type="ECO:0000256" key="2">
    <source>
        <dbReference type="ARBA" id="ARBA00001946"/>
    </source>
</evidence>
<dbReference type="OrthoDB" id="9803322at2"/>
<keyword evidence="9" id="KW-0413">Isomerase</keyword>
<accession>A0A418XZ98</accession>
<feature type="domain" description="Alpha-D-phosphohexomutase alpha/beta/alpha" evidence="14">
    <location>
        <begin position="595"/>
        <end position="699"/>
    </location>
</feature>
<dbReference type="InterPro" id="IPR016055">
    <property type="entry name" value="A-D-PHexomutase_a/b/a-I/II/III"/>
</dbReference>
<keyword evidence="10" id="KW-0812">Transmembrane</keyword>
<dbReference type="InterPro" id="IPR016066">
    <property type="entry name" value="A-D-PHexomutase_CS"/>
</dbReference>
<dbReference type="AlphaFoldDB" id="A0A418XZ98"/>
<dbReference type="InterPro" id="IPR005844">
    <property type="entry name" value="A-D-PHexomutase_a/b/a-I"/>
</dbReference>
<feature type="domain" description="Alpha-D-phosphohexomutase C-terminal" evidence="11">
    <location>
        <begin position="713"/>
        <end position="786"/>
    </location>
</feature>
<dbReference type="RefSeq" id="WP_022985748.1">
    <property type="nucleotide sequence ID" value="NZ_CAXGPP010000005.1"/>
</dbReference>
<dbReference type="InterPro" id="IPR036900">
    <property type="entry name" value="A-D-PHexomutase_C_sf"/>
</dbReference>
<keyword evidence="8" id="KW-0460">Magnesium</keyword>
<keyword evidence="10" id="KW-1133">Transmembrane helix</keyword>
<feature type="domain" description="Alpha-D-phosphohexomutase alpha/beta/alpha" evidence="12">
    <location>
        <begin position="348"/>
        <end position="478"/>
    </location>
</feature>